<dbReference type="GeneID" id="13795636"/>
<comment type="cofactor">
    <cofactor evidence="1">
        <name>[4Fe-4S] cluster</name>
        <dbReference type="ChEBI" id="CHEBI:49883"/>
    </cofactor>
</comment>
<evidence type="ECO:0000256" key="3">
    <source>
        <dbReference type="ARBA" id="ARBA00022723"/>
    </source>
</evidence>
<dbReference type="EMBL" id="CP002408">
    <property type="protein sequence ID" value="AFU58706.1"/>
    <property type="molecule type" value="Genomic_DNA"/>
</dbReference>
<dbReference type="CDD" id="cd01335">
    <property type="entry name" value="Radical_SAM"/>
    <property type="match status" value="1"/>
</dbReference>
<evidence type="ECO:0000313" key="8">
    <source>
        <dbReference type="Proteomes" id="UP000008037"/>
    </source>
</evidence>
<sequence length="293" mass="33646">MEIIYDYPLYRPPSEANSMIFQVTLGCSFNKCSFCNMYRTKEYSERPWDEIKAEIDMVAKFYPDTRRVFLADGDALNLPKDRMIQILQYLYSKFPELERVSCYAMPMNLLKKKDDELEEMRAAGLHMLYVGIESGSDIVLKKVTKGATYRTIVQACQKAKRHGYILSCMVILGLGGKTYTREHIADTARILSETAPDYVGALTLHLEHGIYNEFMTKFGEPFIGLDDMGVLDELERLVANFNPKTRVVFRANHASNVYSIGGTMPDDKDKVLTLVRSLKSHPEMLKPKFLRRF</sequence>
<evidence type="ECO:0000256" key="4">
    <source>
        <dbReference type="ARBA" id="ARBA00023004"/>
    </source>
</evidence>
<dbReference type="InterPro" id="IPR051198">
    <property type="entry name" value="BchE-like"/>
</dbReference>
<dbReference type="PATRIC" id="fig|1237085.11.peg.1749"/>
<dbReference type="BioCyc" id="CNIT1237085:G1324-1771-MONOMER"/>
<gene>
    <name evidence="7" type="ordered locus">Ngar_c17730</name>
</gene>
<dbReference type="RefSeq" id="WP_015019243.1">
    <property type="nucleotide sequence ID" value="NC_018719.1"/>
</dbReference>
<dbReference type="GO" id="GO:0051536">
    <property type="term" value="F:iron-sulfur cluster binding"/>
    <property type="evidence" value="ECO:0007669"/>
    <property type="project" value="UniProtKB-KW"/>
</dbReference>
<dbReference type="GO" id="GO:0003824">
    <property type="term" value="F:catalytic activity"/>
    <property type="evidence" value="ECO:0007669"/>
    <property type="project" value="InterPro"/>
</dbReference>
<dbReference type="KEGG" id="nga:Ngar_c17730"/>
<dbReference type="GO" id="GO:0046872">
    <property type="term" value="F:metal ion binding"/>
    <property type="evidence" value="ECO:0007669"/>
    <property type="project" value="UniProtKB-KW"/>
</dbReference>
<name>K0IBR9_NITGG</name>
<dbReference type="SFLD" id="SFLDS00029">
    <property type="entry name" value="Radical_SAM"/>
    <property type="match status" value="1"/>
</dbReference>
<keyword evidence="3" id="KW-0479">Metal-binding</keyword>
<dbReference type="InterPro" id="IPR013785">
    <property type="entry name" value="Aldolase_TIM"/>
</dbReference>
<dbReference type="InterPro" id="IPR006638">
    <property type="entry name" value="Elp3/MiaA/NifB-like_rSAM"/>
</dbReference>
<dbReference type="Gene3D" id="3.20.20.70">
    <property type="entry name" value="Aldolase class I"/>
    <property type="match status" value="1"/>
</dbReference>
<dbReference type="PANTHER" id="PTHR43409">
    <property type="entry name" value="ANAEROBIC MAGNESIUM-PROTOPORPHYRIN IX MONOMETHYL ESTER CYCLASE-RELATED"/>
    <property type="match status" value="1"/>
</dbReference>
<dbReference type="SFLD" id="SFLDG01095">
    <property type="entry name" value="Uncharacterised_Radical_SAM_Su"/>
    <property type="match status" value="1"/>
</dbReference>
<dbReference type="InParanoid" id="K0IBR9"/>
<dbReference type="Proteomes" id="UP000008037">
    <property type="component" value="Chromosome"/>
</dbReference>
<dbReference type="SFLD" id="SFLDG01082">
    <property type="entry name" value="B12-binding_domain_containing"/>
    <property type="match status" value="1"/>
</dbReference>
<dbReference type="Pfam" id="PF04055">
    <property type="entry name" value="Radical_SAM"/>
    <property type="match status" value="1"/>
</dbReference>
<keyword evidence="2" id="KW-0949">S-adenosyl-L-methionine</keyword>
<evidence type="ECO:0000259" key="6">
    <source>
        <dbReference type="PROSITE" id="PS51918"/>
    </source>
</evidence>
<dbReference type="InterPro" id="IPR058240">
    <property type="entry name" value="rSAM_sf"/>
</dbReference>
<keyword evidence="8" id="KW-1185">Reference proteome</keyword>
<evidence type="ECO:0000256" key="2">
    <source>
        <dbReference type="ARBA" id="ARBA00022691"/>
    </source>
</evidence>
<dbReference type="SMART" id="SM00729">
    <property type="entry name" value="Elp3"/>
    <property type="match status" value="1"/>
</dbReference>
<evidence type="ECO:0000256" key="1">
    <source>
        <dbReference type="ARBA" id="ARBA00001966"/>
    </source>
</evidence>
<dbReference type="PROSITE" id="PS51918">
    <property type="entry name" value="RADICAL_SAM"/>
    <property type="match status" value="1"/>
</dbReference>
<organism evidence="7 8">
    <name type="scientific">Nitrososphaera gargensis (strain Ga9.2)</name>
    <dbReference type="NCBI Taxonomy" id="1237085"/>
    <lineage>
        <taxon>Archaea</taxon>
        <taxon>Nitrososphaerota</taxon>
        <taxon>Nitrososphaeria</taxon>
        <taxon>Nitrososphaerales</taxon>
        <taxon>Nitrososphaeraceae</taxon>
        <taxon>Nitrososphaera</taxon>
    </lineage>
</organism>
<proteinExistence type="predicted"/>
<reference evidence="7 8" key="1">
    <citation type="journal article" date="2012" name="Environ. Microbiol.">
        <title>The genome of the ammonia-oxidizing Candidatus Nitrososphaera gargensis: insights into metabolic versatility and environmental adaptations.</title>
        <authorList>
            <person name="Spang A."/>
            <person name="Poehlein A."/>
            <person name="Offre P."/>
            <person name="Zumbragel S."/>
            <person name="Haider S."/>
            <person name="Rychlik N."/>
            <person name="Nowka B."/>
            <person name="Schmeisser C."/>
            <person name="Lebedeva E.V."/>
            <person name="Rattei T."/>
            <person name="Bohm C."/>
            <person name="Schmid M."/>
            <person name="Galushko A."/>
            <person name="Hatzenpichler R."/>
            <person name="Weinmaier T."/>
            <person name="Daniel R."/>
            <person name="Schleper C."/>
            <person name="Spieck E."/>
            <person name="Streit W."/>
            <person name="Wagner M."/>
        </authorList>
    </citation>
    <scope>NUCLEOTIDE SEQUENCE [LARGE SCALE GENOMIC DNA]</scope>
    <source>
        <strain evidence="8">Ga9.2</strain>
    </source>
</reference>
<evidence type="ECO:0000313" key="7">
    <source>
        <dbReference type="EMBL" id="AFU58706.1"/>
    </source>
</evidence>
<dbReference type="PANTHER" id="PTHR43409:SF4">
    <property type="entry name" value="RADICAL SAM SUPERFAMILY PROTEIN"/>
    <property type="match status" value="1"/>
</dbReference>
<keyword evidence="5" id="KW-0411">Iron-sulfur</keyword>
<protein>
    <submittedName>
        <fullName evidence="7">Radical SAM domain protein</fullName>
    </submittedName>
</protein>
<evidence type="ECO:0000256" key="5">
    <source>
        <dbReference type="ARBA" id="ARBA00023014"/>
    </source>
</evidence>
<dbReference type="OrthoDB" id="2305at2157"/>
<dbReference type="HOGENOM" id="CLU_044464_1_0_2"/>
<keyword evidence="4" id="KW-0408">Iron</keyword>
<dbReference type="SUPFAM" id="SSF102114">
    <property type="entry name" value="Radical SAM enzymes"/>
    <property type="match status" value="1"/>
</dbReference>
<dbReference type="STRING" id="1237085.Ngar_c17730"/>
<dbReference type="InterPro" id="IPR007197">
    <property type="entry name" value="rSAM"/>
</dbReference>
<accession>K0IBR9</accession>
<dbReference type="AlphaFoldDB" id="K0IBR9"/>
<feature type="domain" description="Radical SAM core" evidence="6">
    <location>
        <begin position="11"/>
        <end position="242"/>
    </location>
</feature>